<evidence type="ECO:0000256" key="5">
    <source>
        <dbReference type="ARBA" id="ARBA00022842"/>
    </source>
</evidence>
<keyword evidence="3 8" id="KW-0479">Metal-binding</keyword>
<accession>A0A1H4IX75</accession>
<evidence type="ECO:0000256" key="1">
    <source>
        <dbReference type="ARBA" id="ARBA00022490"/>
    </source>
</evidence>
<dbReference type="AlphaFoldDB" id="A0A1H4IX75"/>
<keyword evidence="4 8" id="KW-0547">Nucleotide-binding</keyword>
<dbReference type="GO" id="GO:0005525">
    <property type="term" value="F:GTP binding"/>
    <property type="evidence" value="ECO:0007669"/>
    <property type="project" value="UniProtKB-UniRule"/>
</dbReference>
<evidence type="ECO:0000256" key="6">
    <source>
        <dbReference type="ARBA" id="ARBA00023134"/>
    </source>
</evidence>
<reference evidence="11" key="1">
    <citation type="submission" date="2016-10" db="EMBL/GenBank/DDBJ databases">
        <authorList>
            <person name="Varghese N."/>
            <person name="Submissions S."/>
        </authorList>
    </citation>
    <scope>NUCLEOTIDE SEQUENCE [LARGE SCALE GENOMIC DNA]</scope>
    <source>
        <strain evidence="11">ES.061</strain>
    </source>
</reference>
<comment type="similarity">
    <text evidence="8">Belongs to the MobA family.</text>
</comment>
<keyword evidence="11" id="KW-1185">Reference proteome</keyword>
<evidence type="ECO:0000313" key="10">
    <source>
        <dbReference type="EMBL" id="SEB37842.1"/>
    </source>
</evidence>
<gene>
    <name evidence="8" type="primary">mobA</name>
    <name evidence="10" type="ORF">SAMN05216452_0615</name>
</gene>
<evidence type="ECO:0000256" key="7">
    <source>
        <dbReference type="ARBA" id="ARBA00023150"/>
    </source>
</evidence>
<dbReference type="InterPro" id="IPR025877">
    <property type="entry name" value="MobA-like_NTP_Trfase"/>
</dbReference>
<keyword evidence="6 8" id="KW-0342">GTP-binding</keyword>
<dbReference type="Gene3D" id="3.90.550.10">
    <property type="entry name" value="Spore Coat Polysaccharide Biosynthesis Protein SpsA, Chain A"/>
    <property type="match status" value="1"/>
</dbReference>
<feature type="binding site" evidence="8">
    <location>
        <position position="104"/>
    </location>
    <ligand>
        <name>GTP</name>
        <dbReference type="ChEBI" id="CHEBI:37565"/>
    </ligand>
</feature>
<feature type="binding site" evidence="8">
    <location>
        <position position="23"/>
    </location>
    <ligand>
        <name>GTP</name>
        <dbReference type="ChEBI" id="CHEBI:37565"/>
    </ligand>
</feature>
<dbReference type="HAMAP" id="MF_00316">
    <property type="entry name" value="MobA"/>
    <property type="match status" value="1"/>
</dbReference>
<dbReference type="GO" id="GO:0061603">
    <property type="term" value="F:molybdenum cofactor guanylyltransferase activity"/>
    <property type="evidence" value="ECO:0007669"/>
    <property type="project" value="UniProtKB-EC"/>
</dbReference>
<evidence type="ECO:0000313" key="11">
    <source>
        <dbReference type="Proteomes" id="UP000199064"/>
    </source>
</evidence>
<dbReference type="NCBIfam" id="TIGR02665">
    <property type="entry name" value="molyb_mobA"/>
    <property type="match status" value="1"/>
</dbReference>
<dbReference type="EMBL" id="FNSL01000001">
    <property type="protein sequence ID" value="SEB37842.1"/>
    <property type="molecule type" value="Genomic_DNA"/>
</dbReference>
<comment type="subunit">
    <text evidence="8">Monomer.</text>
</comment>
<dbReference type="Pfam" id="PF12804">
    <property type="entry name" value="NTP_transf_3"/>
    <property type="match status" value="1"/>
</dbReference>
<proteinExistence type="inferred from homology"/>
<protein>
    <recommendedName>
        <fullName evidence="8">Molybdenum cofactor guanylyltransferase</fullName>
        <shortName evidence="8">MoCo guanylyltransferase</shortName>
        <ecNumber evidence="8">2.7.7.77</ecNumber>
    </recommendedName>
    <alternativeName>
        <fullName evidence="8">GTP:molybdopterin guanylyltransferase</fullName>
    </alternativeName>
    <alternativeName>
        <fullName evidence="8">Mo-MPT guanylyltransferase</fullName>
    </alternativeName>
    <alternativeName>
        <fullName evidence="8">Molybdopterin guanylyltransferase</fullName>
    </alternativeName>
    <alternativeName>
        <fullName evidence="8">Molybdopterin-guanine dinucleotide synthase</fullName>
        <shortName evidence="8">MGD synthase</shortName>
    </alternativeName>
</protein>
<dbReference type="CDD" id="cd02503">
    <property type="entry name" value="MobA"/>
    <property type="match status" value="1"/>
</dbReference>
<feature type="binding site" evidence="8">
    <location>
        <position position="51"/>
    </location>
    <ligand>
        <name>GTP</name>
        <dbReference type="ChEBI" id="CHEBI:37565"/>
    </ligand>
</feature>
<dbReference type="GO" id="GO:0046872">
    <property type="term" value="F:metal ion binding"/>
    <property type="evidence" value="ECO:0007669"/>
    <property type="project" value="UniProtKB-KW"/>
</dbReference>
<evidence type="ECO:0000256" key="4">
    <source>
        <dbReference type="ARBA" id="ARBA00022741"/>
    </source>
</evidence>
<organism evidence="10 11">
    <name type="scientific">Nitratireductor aquibiodomus</name>
    <dbReference type="NCBI Taxonomy" id="204799"/>
    <lineage>
        <taxon>Bacteria</taxon>
        <taxon>Pseudomonadati</taxon>
        <taxon>Pseudomonadota</taxon>
        <taxon>Alphaproteobacteria</taxon>
        <taxon>Hyphomicrobiales</taxon>
        <taxon>Phyllobacteriaceae</taxon>
        <taxon>Nitratireductor</taxon>
    </lineage>
</organism>
<feature type="binding site" evidence="8">
    <location>
        <begin position="10"/>
        <end position="12"/>
    </location>
    <ligand>
        <name>GTP</name>
        <dbReference type="ChEBI" id="CHEBI:37565"/>
    </ligand>
</feature>
<dbReference type="PANTHER" id="PTHR19136">
    <property type="entry name" value="MOLYBDENUM COFACTOR GUANYLYLTRANSFERASE"/>
    <property type="match status" value="1"/>
</dbReference>
<comment type="catalytic activity">
    <reaction evidence="8">
        <text>Mo-molybdopterin + GTP + H(+) = Mo-molybdopterin guanine dinucleotide + diphosphate</text>
        <dbReference type="Rhea" id="RHEA:34243"/>
        <dbReference type="ChEBI" id="CHEBI:15378"/>
        <dbReference type="ChEBI" id="CHEBI:33019"/>
        <dbReference type="ChEBI" id="CHEBI:37565"/>
        <dbReference type="ChEBI" id="CHEBI:71302"/>
        <dbReference type="ChEBI" id="CHEBI:71310"/>
        <dbReference type="EC" id="2.7.7.77"/>
    </reaction>
</comment>
<dbReference type="GO" id="GO:1902758">
    <property type="term" value="P:bis(molybdopterin guanine dinucleotide)molybdenum biosynthetic process"/>
    <property type="evidence" value="ECO:0007669"/>
    <property type="project" value="TreeGrafter"/>
</dbReference>
<keyword evidence="10" id="KW-0548">Nucleotidyltransferase</keyword>
<evidence type="ECO:0000256" key="8">
    <source>
        <dbReference type="HAMAP-Rule" id="MF_00316"/>
    </source>
</evidence>
<dbReference type="InterPro" id="IPR029044">
    <property type="entry name" value="Nucleotide-diphossugar_trans"/>
</dbReference>
<keyword evidence="2 8" id="KW-0808">Transferase</keyword>
<evidence type="ECO:0000259" key="9">
    <source>
        <dbReference type="Pfam" id="PF12804"/>
    </source>
</evidence>
<keyword evidence="5 8" id="KW-0460">Magnesium</keyword>
<evidence type="ECO:0000256" key="2">
    <source>
        <dbReference type="ARBA" id="ARBA00022679"/>
    </source>
</evidence>
<dbReference type="EC" id="2.7.7.77" evidence="8"/>
<sequence>MRKGIVGVILAGGTARRMGGGDKGLLRLNEKTVIRSVIDRLSPQVDRIALNANGDPERFATLGLEVIADPVPEPVGPLGGVLAALQWVRSAVPEASHVATAAADTPFFPRDLVARLADAAGASSVPAIARTSGRLHSVFALWPVELADDLARYLVEGGSRRVTAYACDLHNAAIVDFPCAPGDDPFFNINTPDDLERARERHRRETP</sequence>
<name>A0A1H4IX75_9HYPH</name>
<feature type="binding site" evidence="8">
    <location>
        <position position="69"/>
    </location>
    <ligand>
        <name>GTP</name>
        <dbReference type="ChEBI" id="CHEBI:37565"/>
    </ligand>
</feature>
<feature type="binding site" evidence="8">
    <location>
        <position position="104"/>
    </location>
    <ligand>
        <name>Mg(2+)</name>
        <dbReference type="ChEBI" id="CHEBI:18420"/>
    </ligand>
</feature>
<dbReference type="InterPro" id="IPR013482">
    <property type="entry name" value="Molybde_CF_guanTrfase"/>
</dbReference>
<comment type="function">
    <text evidence="8">Transfers a GMP moiety from GTP to Mo-molybdopterin (Mo-MPT) cofactor (Moco or molybdenum cofactor) to form Mo-molybdopterin guanine dinucleotide (Mo-MGD) cofactor.</text>
</comment>
<dbReference type="GO" id="GO:0005737">
    <property type="term" value="C:cytoplasm"/>
    <property type="evidence" value="ECO:0007669"/>
    <property type="project" value="UniProtKB-SubCell"/>
</dbReference>
<dbReference type="Proteomes" id="UP000199064">
    <property type="component" value="Unassembled WGS sequence"/>
</dbReference>
<comment type="domain">
    <text evidence="8">The N-terminal domain determines nucleotide recognition and specific binding, while the C-terminal domain determines the specific binding to the target protein.</text>
</comment>
<feature type="domain" description="MobA-like NTP transferase" evidence="9">
    <location>
        <begin position="7"/>
        <end position="164"/>
    </location>
</feature>
<keyword evidence="7 8" id="KW-0501">Molybdenum cofactor biosynthesis</keyword>
<dbReference type="SUPFAM" id="SSF53448">
    <property type="entry name" value="Nucleotide-diphospho-sugar transferases"/>
    <property type="match status" value="1"/>
</dbReference>
<dbReference type="RefSeq" id="WP_090326600.1">
    <property type="nucleotide sequence ID" value="NZ_FNSL01000001.1"/>
</dbReference>
<dbReference type="PANTHER" id="PTHR19136:SF81">
    <property type="entry name" value="MOLYBDENUM COFACTOR GUANYLYLTRANSFERASE"/>
    <property type="match status" value="1"/>
</dbReference>
<comment type="cofactor">
    <cofactor evidence="8">
        <name>Mg(2+)</name>
        <dbReference type="ChEBI" id="CHEBI:18420"/>
    </cofactor>
</comment>
<keyword evidence="1 8" id="KW-0963">Cytoplasm</keyword>
<evidence type="ECO:0000256" key="3">
    <source>
        <dbReference type="ARBA" id="ARBA00022723"/>
    </source>
</evidence>
<comment type="subcellular location">
    <subcellularLocation>
        <location evidence="8">Cytoplasm</location>
    </subcellularLocation>
</comment>